<organism evidence="1">
    <name type="scientific">Hydatigena taeniaeformis</name>
    <name type="common">Feline tapeworm</name>
    <name type="synonym">Taenia taeniaeformis</name>
    <dbReference type="NCBI Taxonomy" id="6205"/>
    <lineage>
        <taxon>Eukaryota</taxon>
        <taxon>Metazoa</taxon>
        <taxon>Spiralia</taxon>
        <taxon>Lophotrochozoa</taxon>
        <taxon>Platyhelminthes</taxon>
        <taxon>Cestoda</taxon>
        <taxon>Eucestoda</taxon>
        <taxon>Cyclophyllidea</taxon>
        <taxon>Taeniidae</taxon>
        <taxon>Hydatigera</taxon>
    </lineage>
</organism>
<dbReference type="WBParaSite" id="TTAC_0001138201-mRNA-1">
    <property type="protein sequence ID" value="TTAC_0001138201-mRNA-1"/>
    <property type="gene ID" value="TTAC_0001138201"/>
</dbReference>
<evidence type="ECO:0000313" key="1">
    <source>
        <dbReference type="WBParaSite" id="TTAC_0001138201-mRNA-1"/>
    </source>
</evidence>
<protein>
    <submittedName>
        <fullName evidence="1">HMA domain-containing protein</fullName>
    </submittedName>
</protein>
<sequence>LNEQGFRVNLSDPNGSGSISMEFDPLKSSLRLSPDKAYLLIDAVPSSETEGLRQLLDLSSLSSLTVCRVEEKYCHLVELSKDLDTRTIADTLSDKGFPSARITPVGTDFEICVSVYGVCCKACEDKVLDVLRHTLPINTFEVAMGHDEIILTLPSSSTSSTDFLADLHLTQMHKVITHLGYSCHLRDPPSISCPSNSNSSSEALFFLAGHYHSCTDVKCYFTLFKRLCHFRRELYRK</sequence>
<proteinExistence type="predicted"/>
<dbReference type="STRING" id="6205.A0A0R3XCV5"/>
<dbReference type="AlphaFoldDB" id="A0A0R3XCV5"/>
<name>A0A0R3XCV5_HYDTA</name>
<accession>A0A0R3XCV5</accession>
<reference evidence="1" key="1">
    <citation type="submission" date="2017-02" db="UniProtKB">
        <authorList>
            <consortium name="WormBaseParasite"/>
        </authorList>
    </citation>
    <scope>IDENTIFICATION</scope>
</reference>